<keyword evidence="2" id="KW-1185">Reference proteome</keyword>
<dbReference type="Proteomes" id="UP001217485">
    <property type="component" value="Unassembled WGS sequence"/>
</dbReference>
<comment type="caution">
    <text evidence="1">The sequence shown here is derived from an EMBL/GenBank/DDBJ whole genome shotgun (WGS) entry which is preliminary data.</text>
</comment>
<dbReference type="InterPro" id="IPR008727">
    <property type="entry name" value="PAAR_motif"/>
</dbReference>
<gene>
    <name evidence="1" type="ORF">POL72_47440</name>
</gene>
<proteinExistence type="predicted"/>
<name>A0ABT5CK17_9BACT</name>
<accession>A0ABT5CK17</accession>
<dbReference type="Gene3D" id="2.60.200.60">
    <property type="match status" value="2"/>
</dbReference>
<evidence type="ECO:0000313" key="1">
    <source>
        <dbReference type="EMBL" id="MDC0685432.1"/>
    </source>
</evidence>
<sequence length="118" mass="11678">MPAAARLTDLHTCQTHPGPTPIVTSARTVNIGFQPAARVGDRAACPASAAIVEGSATVFIEGAMAARLGDETAPKGAIVTGCPTVNIGSTPEIDALLAASASGTPFLDCESCRMGGAG</sequence>
<reference evidence="1 2" key="1">
    <citation type="submission" date="2023-01" db="EMBL/GenBank/DDBJ databases">
        <title>Minimal conservation of predation-associated metabolite biosynthetic gene clusters underscores biosynthetic potential of Myxococcota including descriptions for ten novel species: Archangium lansinium sp. nov., Myxococcus landrumus sp. nov., Nannocystis bai.</title>
        <authorList>
            <person name="Ahearne A."/>
            <person name="Stevens C."/>
            <person name="Dowd S."/>
        </authorList>
    </citation>
    <scope>NUCLEOTIDE SEQUENCE [LARGE SCALE GENOMIC DNA]</scope>
    <source>
        <strain evidence="1 2">WIWO2</strain>
    </source>
</reference>
<dbReference type="RefSeq" id="WP_272103715.1">
    <property type="nucleotide sequence ID" value="NZ_JAQNDK010000006.1"/>
</dbReference>
<evidence type="ECO:0000313" key="2">
    <source>
        <dbReference type="Proteomes" id="UP001217485"/>
    </source>
</evidence>
<organism evidence="1 2">
    <name type="scientific">Sorangium atrum</name>
    <dbReference type="NCBI Taxonomy" id="2995308"/>
    <lineage>
        <taxon>Bacteria</taxon>
        <taxon>Pseudomonadati</taxon>
        <taxon>Myxococcota</taxon>
        <taxon>Polyangia</taxon>
        <taxon>Polyangiales</taxon>
        <taxon>Polyangiaceae</taxon>
        <taxon>Sorangium</taxon>
    </lineage>
</organism>
<protein>
    <submittedName>
        <fullName evidence="1">PAAR domain-containing protein</fullName>
    </submittedName>
</protein>
<dbReference type="EMBL" id="JAQNDK010000006">
    <property type="protein sequence ID" value="MDC0685432.1"/>
    <property type="molecule type" value="Genomic_DNA"/>
</dbReference>
<dbReference type="Pfam" id="PF05488">
    <property type="entry name" value="PAAR_motif"/>
    <property type="match status" value="1"/>
</dbReference>